<reference evidence="1" key="1">
    <citation type="submission" date="2018-05" db="EMBL/GenBank/DDBJ databases">
        <title>Draft genome of Mucuna pruriens seed.</title>
        <authorList>
            <person name="Nnadi N.E."/>
            <person name="Vos R."/>
            <person name="Hasami M.H."/>
            <person name="Devisetty U.K."/>
            <person name="Aguiy J.C."/>
        </authorList>
    </citation>
    <scope>NUCLEOTIDE SEQUENCE [LARGE SCALE GENOMIC DNA]</scope>
    <source>
        <strain evidence="1">JCA_2017</strain>
    </source>
</reference>
<organism evidence="1 2">
    <name type="scientific">Mucuna pruriens</name>
    <name type="common">Velvet bean</name>
    <name type="synonym">Dolichos pruriens</name>
    <dbReference type="NCBI Taxonomy" id="157652"/>
    <lineage>
        <taxon>Eukaryota</taxon>
        <taxon>Viridiplantae</taxon>
        <taxon>Streptophyta</taxon>
        <taxon>Embryophyta</taxon>
        <taxon>Tracheophyta</taxon>
        <taxon>Spermatophyta</taxon>
        <taxon>Magnoliopsida</taxon>
        <taxon>eudicotyledons</taxon>
        <taxon>Gunneridae</taxon>
        <taxon>Pentapetalae</taxon>
        <taxon>rosids</taxon>
        <taxon>fabids</taxon>
        <taxon>Fabales</taxon>
        <taxon>Fabaceae</taxon>
        <taxon>Papilionoideae</taxon>
        <taxon>50 kb inversion clade</taxon>
        <taxon>NPAAA clade</taxon>
        <taxon>indigoferoid/millettioid clade</taxon>
        <taxon>Phaseoleae</taxon>
        <taxon>Mucuna</taxon>
    </lineage>
</organism>
<keyword evidence="2" id="KW-1185">Reference proteome</keyword>
<dbReference type="PANTHER" id="PTHR35046:SF9">
    <property type="entry name" value="RNA-DIRECTED DNA POLYMERASE"/>
    <property type="match status" value="1"/>
</dbReference>
<sequence>MDFVLGLPRSKSGRYSIFVVFKNTHSIPCHKSDDVSHVTNLLFREVYQAETPSSWVTFGGLYGVGSVQSYFTPLVIPRRMNKQKVFNSITSYSPFELAYDFNPLSPLDLFPLPILPNYANDEGLSKA</sequence>
<evidence type="ECO:0000313" key="2">
    <source>
        <dbReference type="Proteomes" id="UP000257109"/>
    </source>
</evidence>
<name>A0A371FJ18_MUCPR</name>
<evidence type="ECO:0000313" key="1">
    <source>
        <dbReference type="EMBL" id="RDX78251.1"/>
    </source>
</evidence>
<dbReference type="AlphaFoldDB" id="A0A371FJ18"/>
<accession>A0A371FJ18</accession>
<comment type="caution">
    <text evidence="1">The sequence shown here is derived from an EMBL/GenBank/DDBJ whole genome shotgun (WGS) entry which is preliminary data.</text>
</comment>
<protein>
    <submittedName>
        <fullName evidence="1">Uncharacterized protein</fullName>
    </submittedName>
</protein>
<dbReference type="Proteomes" id="UP000257109">
    <property type="component" value="Unassembled WGS sequence"/>
</dbReference>
<dbReference type="EMBL" id="QJKJ01008918">
    <property type="protein sequence ID" value="RDX78251.1"/>
    <property type="molecule type" value="Genomic_DNA"/>
</dbReference>
<gene>
    <name evidence="1" type="ORF">CR513_41501</name>
</gene>
<dbReference type="PANTHER" id="PTHR35046">
    <property type="entry name" value="ZINC KNUCKLE (CCHC-TYPE) FAMILY PROTEIN"/>
    <property type="match status" value="1"/>
</dbReference>
<feature type="non-terminal residue" evidence="1">
    <location>
        <position position="1"/>
    </location>
</feature>
<proteinExistence type="predicted"/>
<dbReference type="OrthoDB" id="407598at2759"/>